<dbReference type="Proteomes" id="UP001171945">
    <property type="component" value="Unassembled WGS sequence"/>
</dbReference>
<reference evidence="1" key="1">
    <citation type="submission" date="2023-06" db="EMBL/GenBank/DDBJ databases">
        <title>Uncultivated large filamentous bacteria from sulfidic sediments reveal new species and different genomic features in energy metabolism and defense.</title>
        <authorList>
            <person name="Fonseca A."/>
        </authorList>
    </citation>
    <scope>NUCLEOTIDE SEQUENCE</scope>
    <source>
        <strain evidence="1">HSG4</strain>
    </source>
</reference>
<proteinExistence type="predicted"/>
<name>A0ABT7VPY9_9GAMM</name>
<organism evidence="1 2">
    <name type="scientific">Candidatus Marithioploca araucensis</name>
    <dbReference type="NCBI Taxonomy" id="70273"/>
    <lineage>
        <taxon>Bacteria</taxon>
        <taxon>Pseudomonadati</taxon>
        <taxon>Pseudomonadota</taxon>
        <taxon>Gammaproteobacteria</taxon>
        <taxon>Thiotrichales</taxon>
        <taxon>Thiotrichaceae</taxon>
        <taxon>Candidatus Marithioploca</taxon>
    </lineage>
</organism>
<gene>
    <name evidence="1" type="ORF">QUF54_00050</name>
</gene>
<evidence type="ECO:0000313" key="1">
    <source>
        <dbReference type="EMBL" id="MDM8561726.1"/>
    </source>
</evidence>
<sequence>MESKALALGVFLESKALALGVFSVQRFGRFLDFRTDKTFLTL</sequence>
<evidence type="ECO:0000313" key="2">
    <source>
        <dbReference type="Proteomes" id="UP001171945"/>
    </source>
</evidence>
<keyword evidence="2" id="KW-1185">Reference proteome</keyword>
<comment type="caution">
    <text evidence="1">The sequence shown here is derived from an EMBL/GenBank/DDBJ whole genome shotgun (WGS) entry which is preliminary data.</text>
</comment>
<dbReference type="EMBL" id="JAUCGM010000001">
    <property type="protein sequence ID" value="MDM8561726.1"/>
    <property type="molecule type" value="Genomic_DNA"/>
</dbReference>
<protein>
    <submittedName>
        <fullName evidence="1">Uncharacterized protein</fullName>
    </submittedName>
</protein>
<accession>A0ABT7VPY9</accession>